<sequence length="214" mass="24921">MKQKPDPNGFYQLWPTLLLRREIPQAEMANKVLAAEIESLESARKDLTTDYLAENFLDRDHPAIGWLRECINKSAIDYLRQAGIDYRVDWAMQGWANVNRFGDYHDLHNHPHAWLSGTYYVAIPEKYEDLPGRKDRRPGAISFYDPRPQANMTAIRNDPQIEAEFTVQPKAGTIMIWPAFLHHFVHPNLSREQRISVSFNLVLKWSDSYLPTQN</sequence>
<dbReference type="NCBIfam" id="TIGR02466">
    <property type="entry name" value="TIGR02466 family protein"/>
    <property type="match status" value="1"/>
</dbReference>
<dbReference type="EMBL" id="JACHXA010000010">
    <property type="protein sequence ID" value="MBB3066764.1"/>
    <property type="molecule type" value="Genomic_DNA"/>
</dbReference>
<keyword evidence="2" id="KW-1185">Reference proteome</keyword>
<reference evidence="1 2" key="1">
    <citation type="submission" date="2020-08" db="EMBL/GenBank/DDBJ databases">
        <title>Genomic Encyclopedia of Type Strains, Phase III (KMG-III): the genomes of soil and plant-associated and newly described type strains.</title>
        <authorList>
            <person name="Whitman W."/>
        </authorList>
    </citation>
    <scope>NUCLEOTIDE SEQUENCE [LARGE SCALE GENOMIC DNA]</scope>
    <source>
        <strain evidence="1 2">CECT 8803</strain>
    </source>
</reference>
<accession>A0A839SYS3</accession>
<evidence type="ECO:0000313" key="1">
    <source>
        <dbReference type="EMBL" id="MBB3066764.1"/>
    </source>
</evidence>
<protein>
    <submittedName>
        <fullName evidence="1">Uncharacterized protein (TIGR02466 family)</fullName>
    </submittedName>
</protein>
<dbReference type="Proteomes" id="UP000581135">
    <property type="component" value="Unassembled WGS sequence"/>
</dbReference>
<name>A0A839SYS3_9PROT</name>
<dbReference type="AlphaFoldDB" id="A0A839SYS3"/>
<dbReference type="InterPro" id="IPR012668">
    <property type="entry name" value="CHP02466"/>
</dbReference>
<dbReference type="Pfam" id="PF13759">
    <property type="entry name" value="2OG-FeII_Oxy_5"/>
    <property type="match status" value="1"/>
</dbReference>
<organism evidence="1 2">
    <name type="scientific">Limibacillus halophilus</name>
    <dbReference type="NCBI Taxonomy" id="1579333"/>
    <lineage>
        <taxon>Bacteria</taxon>
        <taxon>Pseudomonadati</taxon>
        <taxon>Pseudomonadota</taxon>
        <taxon>Alphaproteobacteria</taxon>
        <taxon>Rhodospirillales</taxon>
        <taxon>Rhodovibrionaceae</taxon>
        <taxon>Limibacillus</taxon>
    </lineage>
</organism>
<evidence type="ECO:0000313" key="2">
    <source>
        <dbReference type="Proteomes" id="UP000581135"/>
    </source>
</evidence>
<dbReference type="RefSeq" id="WP_183417587.1">
    <property type="nucleotide sequence ID" value="NZ_JACHXA010000010.1"/>
</dbReference>
<gene>
    <name evidence="1" type="ORF">FHR98_003074</name>
</gene>
<dbReference type="SUPFAM" id="SSF51197">
    <property type="entry name" value="Clavaminate synthase-like"/>
    <property type="match status" value="1"/>
</dbReference>
<comment type="caution">
    <text evidence="1">The sequence shown here is derived from an EMBL/GenBank/DDBJ whole genome shotgun (WGS) entry which is preliminary data.</text>
</comment>
<proteinExistence type="predicted"/>
<dbReference type="Gene3D" id="2.60.120.620">
    <property type="entry name" value="q2cbj1_9rhob like domain"/>
    <property type="match status" value="1"/>
</dbReference>